<reference evidence="2 3" key="1">
    <citation type="submission" date="2019-01" db="EMBL/GenBank/DDBJ databases">
        <title>A draft genome assembly of the solar-powered sea slug Elysia chlorotica.</title>
        <authorList>
            <person name="Cai H."/>
            <person name="Li Q."/>
            <person name="Fang X."/>
            <person name="Li J."/>
            <person name="Curtis N.E."/>
            <person name="Altenburger A."/>
            <person name="Shibata T."/>
            <person name="Feng M."/>
            <person name="Maeda T."/>
            <person name="Schwartz J.A."/>
            <person name="Shigenobu S."/>
            <person name="Lundholm N."/>
            <person name="Nishiyama T."/>
            <person name="Yang H."/>
            <person name="Hasebe M."/>
            <person name="Li S."/>
            <person name="Pierce S.K."/>
            <person name="Wang J."/>
        </authorList>
    </citation>
    <scope>NUCLEOTIDE SEQUENCE [LARGE SCALE GENOMIC DNA]</scope>
    <source>
        <strain evidence="2">EC2010</strain>
        <tissue evidence="2">Whole organism of an adult</tissue>
    </source>
</reference>
<evidence type="ECO:0000256" key="1">
    <source>
        <dbReference type="SAM" id="MobiDB-lite"/>
    </source>
</evidence>
<keyword evidence="3" id="KW-1185">Reference proteome</keyword>
<protein>
    <submittedName>
        <fullName evidence="2">Uncharacterized protein</fullName>
    </submittedName>
</protein>
<gene>
    <name evidence="2" type="ORF">EGW08_011378</name>
</gene>
<comment type="caution">
    <text evidence="2">The sequence shown here is derived from an EMBL/GenBank/DDBJ whole genome shotgun (WGS) entry which is preliminary data.</text>
</comment>
<feature type="compositionally biased region" description="Polar residues" evidence="1">
    <location>
        <begin position="1"/>
        <end position="21"/>
    </location>
</feature>
<feature type="region of interest" description="Disordered" evidence="1">
    <location>
        <begin position="1"/>
        <end position="63"/>
    </location>
</feature>
<feature type="compositionally biased region" description="Basic residues" evidence="1">
    <location>
        <begin position="192"/>
        <end position="202"/>
    </location>
</feature>
<feature type="compositionally biased region" description="Polar residues" evidence="1">
    <location>
        <begin position="210"/>
        <end position="223"/>
    </location>
</feature>
<evidence type="ECO:0000313" key="3">
    <source>
        <dbReference type="Proteomes" id="UP000271974"/>
    </source>
</evidence>
<dbReference type="Proteomes" id="UP000271974">
    <property type="component" value="Unassembled WGS sequence"/>
</dbReference>
<feature type="compositionally biased region" description="Low complexity" evidence="1">
    <location>
        <begin position="40"/>
        <end position="63"/>
    </location>
</feature>
<dbReference type="AlphaFoldDB" id="A0A433TH55"/>
<name>A0A433TH55_ELYCH</name>
<sequence>MPHNNFSWSLGPETASTQGRQSGMEGSLAVWGSESDGSNHPAAVSSHPHPPASSSHEQSQNHSHAYNHINRDQTSLLQLKHSQVATKHRQQSIRSSALVQDTKLFYATRPENYQEKKSSPASIILNGSVNHIRASNSFVNTFQNDQHIDVSASETMQNSHNSIVYLDCQSMDGVSDRGSYTQYSRVGQQQKLNKHHQHHHQQQHQDLHQVPSTTSTNLSQGLRSSSSSTPEDQRWNQFEAQRLSTKEIIRCDVNWGTFRPQSLFGVRQADSELRRRESQSGVLHQLIQKFAG</sequence>
<proteinExistence type="predicted"/>
<accession>A0A433TH55</accession>
<dbReference type="EMBL" id="RQTK01000369">
    <property type="protein sequence ID" value="RUS80859.1"/>
    <property type="molecule type" value="Genomic_DNA"/>
</dbReference>
<organism evidence="2 3">
    <name type="scientific">Elysia chlorotica</name>
    <name type="common">Eastern emerald elysia</name>
    <name type="synonym">Sea slug</name>
    <dbReference type="NCBI Taxonomy" id="188477"/>
    <lineage>
        <taxon>Eukaryota</taxon>
        <taxon>Metazoa</taxon>
        <taxon>Spiralia</taxon>
        <taxon>Lophotrochozoa</taxon>
        <taxon>Mollusca</taxon>
        <taxon>Gastropoda</taxon>
        <taxon>Heterobranchia</taxon>
        <taxon>Euthyneura</taxon>
        <taxon>Panpulmonata</taxon>
        <taxon>Sacoglossa</taxon>
        <taxon>Placobranchoidea</taxon>
        <taxon>Plakobranchidae</taxon>
        <taxon>Elysia</taxon>
    </lineage>
</organism>
<evidence type="ECO:0000313" key="2">
    <source>
        <dbReference type="EMBL" id="RUS80859.1"/>
    </source>
</evidence>
<feature type="region of interest" description="Disordered" evidence="1">
    <location>
        <begin position="185"/>
        <end position="235"/>
    </location>
</feature>